<dbReference type="Gene3D" id="3.40.50.720">
    <property type="entry name" value="NAD(P)-binding Rossmann-like Domain"/>
    <property type="match status" value="1"/>
</dbReference>
<dbReference type="Pfam" id="PF00107">
    <property type="entry name" value="ADH_zinc_N"/>
    <property type="match status" value="1"/>
</dbReference>
<dbReference type="SUPFAM" id="SSF51735">
    <property type="entry name" value="NAD(P)-binding Rossmann-fold domains"/>
    <property type="match status" value="1"/>
</dbReference>
<dbReference type="Proteomes" id="UP001596105">
    <property type="component" value="Unassembled WGS sequence"/>
</dbReference>
<dbReference type="InterPro" id="IPR013149">
    <property type="entry name" value="ADH-like_C"/>
</dbReference>
<dbReference type="RefSeq" id="WP_209748793.1">
    <property type="nucleotide sequence ID" value="NZ_JBHSMH010000025.1"/>
</dbReference>
<evidence type="ECO:0000313" key="2">
    <source>
        <dbReference type="EMBL" id="MFC5469092.1"/>
    </source>
</evidence>
<keyword evidence="3" id="KW-1185">Reference proteome</keyword>
<organism evidence="2 3">
    <name type="scientific">Cohnella suwonensis</name>
    <dbReference type="NCBI Taxonomy" id="696072"/>
    <lineage>
        <taxon>Bacteria</taxon>
        <taxon>Bacillati</taxon>
        <taxon>Bacillota</taxon>
        <taxon>Bacilli</taxon>
        <taxon>Bacillales</taxon>
        <taxon>Paenibacillaceae</taxon>
        <taxon>Cohnella</taxon>
    </lineage>
</organism>
<feature type="domain" description="Alcohol dehydrogenase-like C-terminal" evidence="1">
    <location>
        <begin position="16"/>
        <end position="54"/>
    </location>
</feature>
<protein>
    <submittedName>
        <fullName evidence="2">Zinc-binding dehydrogenase</fullName>
    </submittedName>
</protein>
<sequence>MVAGETLPIRGGTSSVGLAALQLAKAAGATVISTTRDSRKIESVRQAGADYALLDNVGDIGK</sequence>
<gene>
    <name evidence="2" type="ORF">ACFPPD_10195</name>
</gene>
<reference evidence="3" key="1">
    <citation type="journal article" date="2019" name="Int. J. Syst. Evol. Microbiol.">
        <title>The Global Catalogue of Microorganisms (GCM) 10K type strain sequencing project: providing services to taxonomists for standard genome sequencing and annotation.</title>
        <authorList>
            <consortium name="The Broad Institute Genomics Platform"/>
            <consortium name="The Broad Institute Genome Sequencing Center for Infectious Disease"/>
            <person name="Wu L."/>
            <person name="Ma J."/>
        </authorList>
    </citation>
    <scope>NUCLEOTIDE SEQUENCE [LARGE SCALE GENOMIC DNA]</scope>
    <source>
        <strain evidence="3">CCUG 57113</strain>
    </source>
</reference>
<accession>A0ABW0LVZ0</accession>
<evidence type="ECO:0000259" key="1">
    <source>
        <dbReference type="Pfam" id="PF00107"/>
    </source>
</evidence>
<name>A0ABW0LVZ0_9BACL</name>
<comment type="caution">
    <text evidence="2">The sequence shown here is derived from an EMBL/GenBank/DDBJ whole genome shotgun (WGS) entry which is preliminary data.</text>
</comment>
<dbReference type="InterPro" id="IPR036291">
    <property type="entry name" value="NAD(P)-bd_dom_sf"/>
</dbReference>
<evidence type="ECO:0000313" key="3">
    <source>
        <dbReference type="Proteomes" id="UP001596105"/>
    </source>
</evidence>
<proteinExistence type="predicted"/>
<dbReference type="EMBL" id="JBHSMH010000025">
    <property type="protein sequence ID" value="MFC5469092.1"/>
    <property type="molecule type" value="Genomic_DNA"/>
</dbReference>